<proteinExistence type="predicted"/>
<sequence length="261" mass="29154">MSSTARARLSQYRISSLQSPRASPSVKEGHTTRGSHRPVPPANNAQIAQSIDPLEGHHHLLSRAQNSESRTLHHPDSTTSLWWCGSSLTLVFRRSVDVIVATRELFGGAKRPPHGYNFGLKAATAVKPAPLINPWPAWPRSKRTDLDAMQQINEIRWPRYSMKTIVMFLPNAEIFRAAAWTMATQHLEQLIARRVLLLRAAWACAASCRETYETDRKAASQSTGWSDISKPESQLTRLTADKALPQAAPRLIACKFEFAQL</sequence>
<keyword evidence="3" id="KW-1185">Reference proteome</keyword>
<accession>A0ABQ0MAV9</accession>
<evidence type="ECO:0000313" key="3">
    <source>
        <dbReference type="Proteomes" id="UP000815677"/>
    </source>
</evidence>
<gene>
    <name evidence="2" type="ORF">MCHLO_16645</name>
</gene>
<feature type="region of interest" description="Disordered" evidence="1">
    <location>
        <begin position="1"/>
        <end position="43"/>
    </location>
</feature>
<organism evidence="2 3">
    <name type="scientific">Mycena chlorophos</name>
    <name type="common">Agaric fungus</name>
    <name type="synonym">Agaricus chlorophos</name>
    <dbReference type="NCBI Taxonomy" id="658473"/>
    <lineage>
        <taxon>Eukaryota</taxon>
        <taxon>Fungi</taxon>
        <taxon>Dikarya</taxon>
        <taxon>Basidiomycota</taxon>
        <taxon>Agaricomycotina</taxon>
        <taxon>Agaricomycetes</taxon>
        <taxon>Agaricomycetidae</taxon>
        <taxon>Agaricales</taxon>
        <taxon>Marasmiineae</taxon>
        <taxon>Mycenaceae</taxon>
        <taxon>Mycena</taxon>
    </lineage>
</organism>
<name>A0ABQ0MAV9_MYCCL</name>
<dbReference type="EMBL" id="DF849951">
    <property type="protein sequence ID" value="GAT60516.1"/>
    <property type="molecule type" value="Genomic_DNA"/>
</dbReference>
<reference evidence="2" key="1">
    <citation type="submission" date="2014-09" db="EMBL/GenBank/DDBJ databases">
        <title>Genome sequence of the luminous mushroom Mycena chlorophos for searching fungal bioluminescence genes.</title>
        <authorList>
            <person name="Tanaka Y."/>
            <person name="Kasuga D."/>
            <person name="Oba Y."/>
            <person name="Hase S."/>
            <person name="Sato K."/>
            <person name="Oba Y."/>
            <person name="Sakakibara Y."/>
        </authorList>
    </citation>
    <scope>NUCLEOTIDE SEQUENCE</scope>
</reference>
<evidence type="ECO:0000313" key="2">
    <source>
        <dbReference type="EMBL" id="GAT60516.1"/>
    </source>
</evidence>
<evidence type="ECO:0000256" key="1">
    <source>
        <dbReference type="SAM" id="MobiDB-lite"/>
    </source>
</evidence>
<dbReference type="Proteomes" id="UP000815677">
    <property type="component" value="Unassembled WGS sequence"/>
</dbReference>
<protein>
    <submittedName>
        <fullName evidence="2">Uncharacterized protein</fullName>
    </submittedName>
</protein>
<feature type="compositionally biased region" description="Polar residues" evidence="1">
    <location>
        <begin position="12"/>
        <end position="22"/>
    </location>
</feature>